<organism evidence="2 3">
    <name type="scientific">Penicilliopsis zonata CBS 506.65</name>
    <dbReference type="NCBI Taxonomy" id="1073090"/>
    <lineage>
        <taxon>Eukaryota</taxon>
        <taxon>Fungi</taxon>
        <taxon>Dikarya</taxon>
        <taxon>Ascomycota</taxon>
        <taxon>Pezizomycotina</taxon>
        <taxon>Eurotiomycetes</taxon>
        <taxon>Eurotiomycetidae</taxon>
        <taxon>Eurotiales</taxon>
        <taxon>Aspergillaceae</taxon>
        <taxon>Penicilliopsis</taxon>
    </lineage>
</organism>
<evidence type="ECO:0000256" key="1">
    <source>
        <dbReference type="SAM" id="MobiDB-lite"/>
    </source>
</evidence>
<reference evidence="3" key="1">
    <citation type="journal article" date="2017" name="Genome Biol.">
        <title>Comparative genomics reveals high biological diversity and specific adaptations in the industrially and medically important fungal genus Aspergillus.</title>
        <authorList>
            <person name="de Vries R.P."/>
            <person name="Riley R."/>
            <person name="Wiebenga A."/>
            <person name="Aguilar-Osorio G."/>
            <person name="Amillis S."/>
            <person name="Uchima C.A."/>
            <person name="Anderluh G."/>
            <person name="Asadollahi M."/>
            <person name="Askin M."/>
            <person name="Barry K."/>
            <person name="Battaglia E."/>
            <person name="Bayram O."/>
            <person name="Benocci T."/>
            <person name="Braus-Stromeyer S.A."/>
            <person name="Caldana C."/>
            <person name="Canovas D."/>
            <person name="Cerqueira G.C."/>
            <person name="Chen F."/>
            <person name="Chen W."/>
            <person name="Choi C."/>
            <person name="Clum A."/>
            <person name="Dos Santos R.A."/>
            <person name="Damasio A.R."/>
            <person name="Diallinas G."/>
            <person name="Emri T."/>
            <person name="Fekete E."/>
            <person name="Flipphi M."/>
            <person name="Freyberg S."/>
            <person name="Gallo A."/>
            <person name="Gournas C."/>
            <person name="Habgood R."/>
            <person name="Hainaut M."/>
            <person name="Harispe M.L."/>
            <person name="Henrissat B."/>
            <person name="Hilden K.S."/>
            <person name="Hope R."/>
            <person name="Hossain A."/>
            <person name="Karabika E."/>
            <person name="Karaffa L."/>
            <person name="Karanyi Z."/>
            <person name="Krasevec N."/>
            <person name="Kuo A."/>
            <person name="Kusch H."/>
            <person name="LaButti K."/>
            <person name="Lagendijk E.L."/>
            <person name="Lapidus A."/>
            <person name="Levasseur A."/>
            <person name="Lindquist E."/>
            <person name="Lipzen A."/>
            <person name="Logrieco A.F."/>
            <person name="MacCabe A."/>
            <person name="Maekelae M.R."/>
            <person name="Malavazi I."/>
            <person name="Melin P."/>
            <person name="Meyer V."/>
            <person name="Mielnichuk N."/>
            <person name="Miskei M."/>
            <person name="Molnar A.P."/>
            <person name="Mule G."/>
            <person name="Ngan C.Y."/>
            <person name="Orejas M."/>
            <person name="Orosz E."/>
            <person name="Ouedraogo J.P."/>
            <person name="Overkamp K.M."/>
            <person name="Park H.-S."/>
            <person name="Perrone G."/>
            <person name="Piumi F."/>
            <person name="Punt P.J."/>
            <person name="Ram A.F."/>
            <person name="Ramon A."/>
            <person name="Rauscher S."/>
            <person name="Record E."/>
            <person name="Riano-Pachon D.M."/>
            <person name="Robert V."/>
            <person name="Roehrig J."/>
            <person name="Ruller R."/>
            <person name="Salamov A."/>
            <person name="Salih N.S."/>
            <person name="Samson R.A."/>
            <person name="Sandor E."/>
            <person name="Sanguinetti M."/>
            <person name="Schuetze T."/>
            <person name="Sepcic K."/>
            <person name="Shelest E."/>
            <person name="Sherlock G."/>
            <person name="Sophianopoulou V."/>
            <person name="Squina F.M."/>
            <person name="Sun H."/>
            <person name="Susca A."/>
            <person name="Todd R.B."/>
            <person name="Tsang A."/>
            <person name="Unkles S.E."/>
            <person name="van de Wiele N."/>
            <person name="van Rossen-Uffink D."/>
            <person name="Oliveira J.V."/>
            <person name="Vesth T.C."/>
            <person name="Visser J."/>
            <person name="Yu J.-H."/>
            <person name="Zhou M."/>
            <person name="Andersen M.R."/>
            <person name="Archer D.B."/>
            <person name="Baker S.E."/>
            <person name="Benoit I."/>
            <person name="Brakhage A.A."/>
            <person name="Braus G.H."/>
            <person name="Fischer R."/>
            <person name="Frisvad J.C."/>
            <person name="Goldman G.H."/>
            <person name="Houbraken J."/>
            <person name="Oakley B."/>
            <person name="Pocsi I."/>
            <person name="Scazzocchio C."/>
            <person name="Seiboth B."/>
            <person name="vanKuyk P.A."/>
            <person name="Wortman J."/>
            <person name="Dyer P.S."/>
            <person name="Grigoriev I.V."/>
        </authorList>
    </citation>
    <scope>NUCLEOTIDE SEQUENCE [LARGE SCALE GENOMIC DNA]</scope>
    <source>
        <strain evidence="3">CBS 506.65</strain>
    </source>
</reference>
<dbReference type="OrthoDB" id="5153521at2759"/>
<evidence type="ECO:0000313" key="3">
    <source>
        <dbReference type="Proteomes" id="UP000184188"/>
    </source>
</evidence>
<gene>
    <name evidence="2" type="ORF">ASPZODRAFT_126614</name>
</gene>
<dbReference type="GeneID" id="34608000"/>
<dbReference type="Proteomes" id="UP000184188">
    <property type="component" value="Unassembled WGS sequence"/>
</dbReference>
<keyword evidence="3" id="KW-1185">Reference proteome</keyword>
<dbReference type="EMBL" id="KV878336">
    <property type="protein sequence ID" value="OJJ50692.1"/>
    <property type="molecule type" value="Genomic_DNA"/>
</dbReference>
<dbReference type="RefSeq" id="XP_022585202.1">
    <property type="nucleotide sequence ID" value="XM_022721535.1"/>
</dbReference>
<dbReference type="VEuPathDB" id="FungiDB:ASPZODRAFT_126614"/>
<protein>
    <submittedName>
        <fullName evidence="2">Uncharacterized protein</fullName>
    </submittedName>
</protein>
<sequence>MAMSQETYVAHDLRRDAKEAKRNHDHKAKWALGGRPAEARGNVFHGQEKPITRPTKPVSSHWCRQHNEKFFNHLANTARIALSREVEEALSSDSSSDETVTEPNSIRPVFQDPQEEDLIHPYETSGQTILSAAVNKAVERFETKETERLVKEYEFVSCESEAQIGGGYLADDDFEFVDLIHL</sequence>
<dbReference type="AlphaFoldDB" id="A0A1L9SU11"/>
<feature type="region of interest" description="Disordered" evidence="1">
    <location>
        <begin position="89"/>
        <end position="113"/>
    </location>
</feature>
<evidence type="ECO:0000313" key="2">
    <source>
        <dbReference type="EMBL" id="OJJ50692.1"/>
    </source>
</evidence>
<proteinExistence type="predicted"/>
<name>A0A1L9SU11_9EURO</name>
<accession>A0A1L9SU11</accession>